<evidence type="ECO:0000313" key="3">
    <source>
        <dbReference type="EMBL" id="KAJ2779845.1"/>
    </source>
</evidence>
<evidence type="ECO:0000259" key="2">
    <source>
        <dbReference type="PROSITE" id="PS50076"/>
    </source>
</evidence>
<dbReference type="OrthoDB" id="110024at2759"/>
<dbReference type="InterPro" id="IPR056453">
    <property type="entry name" value="HTH_DNAJC9"/>
</dbReference>
<accession>A0A9W8LGS3</accession>
<proteinExistence type="predicted"/>
<feature type="region of interest" description="Disordered" evidence="1">
    <location>
        <begin position="181"/>
        <end position="200"/>
    </location>
</feature>
<evidence type="ECO:0000313" key="4">
    <source>
        <dbReference type="Proteomes" id="UP001140217"/>
    </source>
</evidence>
<dbReference type="GO" id="GO:0031072">
    <property type="term" value="F:heat shock protein binding"/>
    <property type="evidence" value="ECO:0007669"/>
    <property type="project" value="TreeGrafter"/>
</dbReference>
<name>A0A9W8LGS3_9FUNG</name>
<keyword evidence="4" id="KW-1185">Reference proteome</keyword>
<evidence type="ECO:0000256" key="1">
    <source>
        <dbReference type="SAM" id="MobiDB-lite"/>
    </source>
</evidence>
<dbReference type="GO" id="GO:0005737">
    <property type="term" value="C:cytoplasm"/>
    <property type="evidence" value="ECO:0007669"/>
    <property type="project" value="TreeGrafter"/>
</dbReference>
<feature type="region of interest" description="Disordered" evidence="1">
    <location>
        <begin position="261"/>
        <end position="314"/>
    </location>
</feature>
<dbReference type="InterPro" id="IPR001623">
    <property type="entry name" value="DnaJ_domain"/>
</dbReference>
<feature type="region of interest" description="Disordered" evidence="1">
    <location>
        <begin position="217"/>
        <end position="239"/>
    </location>
</feature>
<dbReference type="PRINTS" id="PR00625">
    <property type="entry name" value="JDOMAIN"/>
</dbReference>
<dbReference type="PANTHER" id="PTHR44144">
    <property type="entry name" value="DNAJ HOMOLOG SUBFAMILY C MEMBER 9"/>
    <property type="match status" value="1"/>
</dbReference>
<dbReference type="GO" id="GO:0005634">
    <property type="term" value="C:nucleus"/>
    <property type="evidence" value="ECO:0007669"/>
    <property type="project" value="TreeGrafter"/>
</dbReference>
<dbReference type="Proteomes" id="UP001140217">
    <property type="component" value="Unassembled WGS sequence"/>
</dbReference>
<dbReference type="InterPro" id="IPR052594">
    <property type="entry name" value="J_domain-containing_protein"/>
</dbReference>
<organism evidence="3 4">
    <name type="scientific">Coemansia javaensis</name>
    <dbReference type="NCBI Taxonomy" id="2761396"/>
    <lineage>
        <taxon>Eukaryota</taxon>
        <taxon>Fungi</taxon>
        <taxon>Fungi incertae sedis</taxon>
        <taxon>Zoopagomycota</taxon>
        <taxon>Kickxellomycotina</taxon>
        <taxon>Kickxellomycetes</taxon>
        <taxon>Kickxellales</taxon>
        <taxon>Kickxellaceae</taxon>
        <taxon>Coemansia</taxon>
    </lineage>
</organism>
<dbReference type="PROSITE" id="PS50076">
    <property type="entry name" value="DNAJ_2"/>
    <property type="match status" value="1"/>
</dbReference>
<reference evidence="3" key="1">
    <citation type="submission" date="2022-07" db="EMBL/GenBank/DDBJ databases">
        <title>Phylogenomic reconstructions and comparative analyses of Kickxellomycotina fungi.</title>
        <authorList>
            <person name="Reynolds N.K."/>
            <person name="Stajich J.E."/>
            <person name="Barry K."/>
            <person name="Grigoriev I.V."/>
            <person name="Crous P."/>
            <person name="Smith M.E."/>
        </authorList>
    </citation>
    <scope>NUCLEOTIDE SEQUENCE</scope>
    <source>
        <strain evidence="3">NBRC 105414</strain>
    </source>
</reference>
<dbReference type="InterPro" id="IPR018253">
    <property type="entry name" value="DnaJ_domain_CS"/>
</dbReference>
<dbReference type="PROSITE" id="PS00636">
    <property type="entry name" value="DNAJ_1"/>
    <property type="match status" value="1"/>
</dbReference>
<dbReference type="SMART" id="SM00271">
    <property type="entry name" value="DnaJ"/>
    <property type="match status" value="1"/>
</dbReference>
<sequence length="314" mass="34916">MGAAFDLGEEAPDLYALLGAARGATDDELRRAYRRSALRAHPDKWAHLDPGSDEARAKTHEFQQLGFAYAVLKDPRKRARYDQTGSVDELLDVAEEGKDWDAYFRELWSGVVDATTIDKLAKTYKGSAEERADVLAAYRQHRGDLDAILAEVLLAEVDDEPRITAVIEEAIAAKEIKRTKEYTRSRKGAEKRRRHADAEAAEADALRKELGLDDQLRKIKTGGKRKHGNDNNDDGDDDEAVKALIRQRTSSRMNAIIANIEEKYAAKPSKSKSKRNKTKGKDKDKDGAAAATAFTEPSEEEFQALQAKLFGKKG</sequence>
<feature type="compositionally biased region" description="Basic residues" evidence="1">
    <location>
        <begin position="218"/>
        <end position="227"/>
    </location>
</feature>
<feature type="domain" description="J" evidence="2">
    <location>
        <begin position="13"/>
        <end position="85"/>
    </location>
</feature>
<feature type="compositionally biased region" description="Basic residues" evidence="1">
    <location>
        <begin position="269"/>
        <end position="278"/>
    </location>
</feature>
<comment type="caution">
    <text evidence="3">The sequence shown here is derived from an EMBL/GenBank/DDBJ whole genome shotgun (WGS) entry which is preliminary data.</text>
</comment>
<dbReference type="SUPFAM" id="SSF46565">
    <property type="entry name" value="Chaperone J-domain"/>
    <property type="match status" value="1"/>
</dbReference>
<dbReference type="EMBL" id="JANBUL010000160">
    <property type="protein sequence ID" value="KAJ2779845.1"/>
    <property type="molecule type" value="Genomic_DNA"/>
</dbReference>
<dbReference type="Pfam" id="PF23302">
    <property type="entry name" value="HTH_DNAJC9"/>
    <property type="match status" value="1"/>
</dbReference>
<dbReference type="AlphaFoldDB" id="A0A9W8LGS3"/>
<dbReference type="InterPro" id="IPR036869">
    <property type="entry name" value="J_dom_sf"/>
</dbReference>
<dbReference type="PANTHER" id="PTHR44144:SF1">
    <property type="entry name" value="DNAJ HOMOLOG SUBFAMILY C MEMBER 9"/>
    <property type="match status" value="1"/>
</dbReference>
<dbReference type="Pfam" id="PF00226">
    <property type="entry name" value="DnaJ"/>
    <property type="match status" value="1"/>
</dbReference>
<gene>
    <name evidence="3" type="ORF">H4R18_003772</name>
</gene>
<protein>
    <recommendedName>
        <fullName evidence="2">J domain-containing protein</fullName>
    </recommendedName>
</protein>
<dbReference type="Gene3D" id="1.10.287.110">
    <property type="entry name" value="DnaJ domain"/>
    <property type="match status" value="1"/>
</dbReference>
<dbReference type="CDD" id="cd06257">
    <property type="entry name" value="DnaJ"/>
    <property type="match status" value="1"/>
</dbReference>